<evidence type="ECO:0000313" key="2">
    <source>
        <dbReference type="EMBL" id="KEY69927.1"/>
    </source>
</evidence>
<protein>
    <submittedName>
        <fullName evidence="2">Uncharacterized protein</fullName>
    </submittedName>
</protein>
<organism evidence="2 3">
    <name type="scientific">Stachybotrys chartarum (strain CBS 109288 / IBT 7711)</name>
    <name type="common">Toxic black mold</name>
    <name type="synonym">Stilbospora chartarum</name>
    <dbReference type="NCBI Taxonomy" id="1280523"/>
    <lineage>
        <taxon>Eukaryota</taxon>
        <taxon>Fungi</taxon>
        <taxon>Dikarya</taxon>
        <taxon>Ascomycota</taxon>
        <taxon>Pezizomycotina</taxon>
        <taxon>Sordariomycetes</taxon>
        <taxon>Hypocreomycetidae</taxon>
        <taxon>Hypocreales</taxon>
        <taxon>Stachybotryaceae</taxon>
        <taxon>Stachybotrys</taxon>
    </lineage>
</organism>
<dbReference type="EMBL" id="KL648503">
    <property type="protein sequence ID" value="KEY69927.1"/>
    <property type="molecule type" value="Genomic_DNA"/>
</dbReference>
<sequence>MHTARCGTPLARTPQNPDPSRHGVGSEFTTLSAATVTSDLHWARNTLNKRTHGPVGTGRLELNFSRIANGDGPGPALFRSHSARVGIARDGSTLSVQQVTGVNLATGSVAGSQTLAAGIK</sequence>
<gene>
    <name evidence="2" type="ORF">S7711_11038</name>
</gene>
<reference evidence="2 3" key="1">
    <citation type="journal article" date="2014" name="BMC Genomics">
        <title>Comparative genome sequencing reveals chemotype-specific gene clusters in the toxigenic black mold Stachybotrys.</title>
        <authorList>
            <person name="Semeiks J."/>
            <person name="Borek D."/>
            <person name="Otwinowski Z."/>
            <person name="Grishin N.V."/>
        </authorList>
    </citation>
    <scope>NUCLEOTIDE SEQUENCE [LARGE SCALE GENOMIC DNA]</scope>
    <source>
        <strain evidence="3">CBS 109288 / IBT 7711</strain>
    </source>
</reference>
<evidence type="ECO:0000313" key="3">
    <source>
        <dbReference type="Proteomes" id="UP000028045"/>
    </source>
</evidence>
<dbReference type="HOGENOM" id="CLU_2051192_0_0_1"/>
<name>A0A084AX98_STACB</name>
<dbReference type="Proteomes" id="UP000028045">
    <property type="component" value="Unassembled WGS sequence"/>
</dbReference>
<dbReference type="Gene3D" id="2.60.120.200">
    <property type="match status" value="1"/>
</dbReference>
<evidence type="ECO:0000256" key="1">
    <source>
        <dbReference type="SAM" id="MobiDB-lite"/>
    </source>
</evidence>
<proteinExistence type="predicted"/>
<dbReference type="AlphaFoldDB" id="A0A084AX98"/>
<accession>A0A084AX98</accession>
<keyword evidence="3" id="KW-1185">Reference proteome</keyword>
<feature type="region of interest" description="Disordered" evidence="1">
    <location>
        <begin position="1"/>
        <end position="23"/>
    </location>
</feature>